<dbReference type="RefSeq" id="WP_050354235.1">
    <property type="nucleotide sequence ID" value="NZ_LGSS01000003.1"/>
</dbReference>
<dbReference type="AlphaFoldDB" id="A0A0L0WCN2"/>
<evidence type="ECO:0000256" key="5">
    <source>
        <dbReference type="ARBA" id="ARBA00023014"/>
    </source>
</evidence>
<evidence type="ECO:0000313" key="8">
    <source>
        <dbReference type="Proteomes" id="UP000037267"/>
    </source>
</evidence>
<dbReference type="Gene3D" id="3.20.20.70">
    <property type="entry name" value="Aldolase class I"/>
    <property type="match status" value="1"/>
</dbReference>
<keyword evidence="3" id="KW-0479">Metal-binding</keyword>
<dbReference type="NCBIfam" id="TIGR04085">
    <property type="entry name" value="rSAM_more_4Fe4S"/>
    <property type="match status" value="1"/>
</dbReference>
<dbReference type="PATRIC" id="fig|1503.3.peg.1865"/>
<evidence type="ECO:0000256" key="1">
    <source>
        <dbReference type="ARBA" id="ARBA00001966"/>
    </source>
</evidence>
<dbReference type="InterPro" id="IPR023885">
    <property type="entry name" value="4Fe4S-binding_SPASM_dom"/>
</dbReference>
<dbReference type="InterPro" id="IPR007197">
    <property type="entry name" value="rSAM"/>
</dbReference>
<sequence>MIKIHKFELNNKKIVLDINSGSVHVVDELIWDIVDLYEKNELVDIIKQLEHKYEEDQIKEACDEVKILVENDLLFSEPANIGEINYNKENIVKALCLHVAHDCNLKCSYCFASQGDFNGERLHMPLNVGKKALEFLVENSGNRRNLEVDFFGGEPLMNFDVVKDLVSYGRELENKHNKNFRFTITTNGILLDEEKAKFINENMDNVVLSLDGRKETNDRMRETVSGKGSFDVIVPKFLDFVKLRGDKSYYLRGTFTSHNLDFSKDVMFLNELGFDSVSVEPVVASPENDYALLEEHLDTIVKEYEELSKEYIKAHKNGKGFDFFHFMIDLSQGPCFIKRVVGCGAGVEYLAVTPEGDLYPCHQFVGNEDFKMGNVSDGIQKTELRNEFRQANVFSKEECSSCWAKFYCSGGCHANAYNFNNDIKNPYKIGCEMEKKRIECAISITANLNQGE</sequence>
<proteinExistence type="predicted"/>
<evidence type="ECO:0000313" key="7">
    <source>
        <dbReference type="EMBL" id="KNF09227.1"/>
    </source>
</evidence>
<comment type="cofactor">
    <cofactor evidence="1">
        <name>[4Fe-4S] cluster</name>
        <dbReference type="ChEBI" id="CHEBI:49883"/>
    </cofactor>
</comment>
<dbReference type="OrthoDB" id="9808591at2"/>
<keyword evidence="8" id="KW-1185">Reference proteome</keyword>
<keyword evidence="5" id="KW-0411">Iron-sulfur</keyword>
<dbReference type="SFLD" id="SFLDG01386">
    <property type="entry name" value="main_SPASM_domain-containing"/>
    <property type="match status" value="1"/>
</dbReference>
<dbReference type="GO" id="GO:0051536">
    <property type="term" value="F:iron-sulfur cluster binding"/>
    <property type="evidence" value="ECO:0007669"/>
    <property type="project" value="UniProtKB-KW"/>
</dbReference>
<dbReference type="PROSITE" id="PS51918">
    <property type="entry name" value="RADICAL_SAM"/>
    <property type="match status" value="1"/>
</dbReference>
<gene>
    <name evidence="7" type="ORF">CLPU_3c00050</name>
</gene>
<dbReference type="InterPro" id="IPR047602">
    <property type="entry name" value="SPASM_CteB-like"/>
</dbReference>
<keyword evidence="4" id="KW-0408">Iron</keyword>
<evidence type="ECO:0000256" key="4">
    <source>
        <dbReference type="ARBA" id="ARBA00023004"/>
    </source>
</evidence>
<dbReference type="CDD" id="cd21124">
    <property type="entry name" value="SPASM_CteB-like"/>
    <property type="match status" value="1"/>
</dbReference>
<dbReference type="NCBIfam" id="TIGR03974">
    <property type="entry name" value="rSAM_six_Cys"/>
    <property type="match status" value="1"/>
</dbReference>
<dbReference type="InterPro" id="IPR024025">
    <property type="entry name" value="SCIFF_rSAM_maturase"/>
</dbReference>
<dbReference type="PANTHER" id="PTHR43273">
    <property type="entry name" value="ANAEROBIC SULFATASE-MATURATING ENZYME HOMOLOG ASLB-RELATED"/>
    <property type="match status" value="1"/>
</dbReference>
<dbReference type="GO" id="GO:0016491">
    <property type="term" value="F:oxidoreductase activity"/>
    <property type="evidence" value="ECO:0007669"/>
    <property type="project" value="InterPro"/>
</dbReference>
<organism evidence="7 8">
    <name type="scientific">Gottschalkia purinilytica</name>
    <name type="common">Clostridium purinilyticum</name>
    <dbReference type="NCBI Taxonomy" id="1503"/>
    <lineage>
        <taxon>Bacteria</taxon>
        <taxon>Bacillati</taxon>
        <taxon>Bacillota</taxon>
        <taxon>Tissierellia</taxon>
        <taxon>Tissierellales</taxon>
        <taxon>Gottschalkiaceae</taxon>
        <taxon>Gottschalkia</taxon>
    </lineage>
</organism>
<name>A0A0L0WCN2_GOTPU</name>
<dbReference type="InterPro" id="IPR023867">
    <property type="entry name" value="Sulphatase_maturase_rSAM"/>
</dbReference>
<comment type="caution">
    <text evidence="7">The sequence shown here is derived from an EMBL/GenBank/DDBJ whole genome shotgun (WGS) entry which is preliminary data.</text>
</comment>
<dbReference type="PANTHER" id="PTHR43273:SF8">
    <property type="entry name" value="RADICAL SAM DOMAIN PROTEIN"/>
    <property type="match status" value="1"/>
</dbReference>
<dbReference type="Proteomes" id="UP000037267">
    <property type="component" value="Unassembled WGS sequence"/>
</dbReference>
<evidence type="ECO:0000256" key="2">
    <source>
        <dbReference type="ARBA" id="ARBA00022691"/>
    </source>
</evidence>
<accession>A0A0L0WCN2</accession>
<feature type="domain" description="Radical SAM core" evidence="6">
    <location>
        <begin position="89"/>
        <end position="322"/>
    </location>
</feature>
<dbReference type="Pfam" id="PF04055">
    <property type="entry name" value="Radical_SAM"/>
    <property type="match status" value="1"/>
</dbReference>
<dbReference type="SFLD" id="SFLDG01384">
    <property type="entry name" value="thioether_bond_formation_requi"/>
    <property type="match status" value="1"/>
</dbReference>
<dbReference type="CDD" id="cd01335">
    <property type="entry name" value="Radical_SAM"/>
    <property type="match status" value="1"/>
</dbReference>
<keyword evidence="2" id="KW-0949">S-adenosyl-L-methionine</keyword>
<reference evidence="8" key="1">
    <citation type="submission" date="2015-07" db="EMBL/GenBank/DDBJ databases">
        <title>Draft genome sequence of the purine-degrading Gottschalkia purinilyticum DSM 1384 (formerly Clostridium purinilyticum).</title>
        <authorList>
            <person name="Poehlein A."/>
            <person name="Schiel-Bengelsdorf B."/>
            <person name="Bengelsdorf F.R."/>
            <person name="Daniel R."/>
            <person name="Duerre P."/>
        </authorList>
    </citation>
    <scope>NUCLEOTIDE SEQUENCE [LARGE SCALE GENOMIC DNA]</scope>
    <source>
        <strain evidence="8">DSM 1384</strain>
    </source>
</reference>
<dbReference type="GO" id="GO:0046872">
    <property type="term" value="F:metal ion binding"/>
    <property type="evidence" value="ECO:0007669"/>
    <property type="project" value="UniProtKB-KW"/>
</dbReference>
<dbReference type="SUPFAM" id="SSF102114">
    <property type="entry name" value="Radical SAM enzymes"/>
    <property type="match status" value="1"/>
</dbReference>
<dbReference type="EMBL" id="LGSS01000003">
    <property type="protein sequence ID" value="KNF09227.1"/>
    <property type="molecule type" value="Genomic_DNA"/>
</dbReference>
<dbReference type="InterPro" id="IPR058240">
    <property type="entry name" value="rSAM_sf"/>
</dbReference>
<dbReference type="InterPro" id="IPR013785">
    <property type="entry name" value="Aldolase_TIM"/>
</dbReference>
<evidence type="ECO:0000259" key="6">
    <source>
        <dbReference type="PROSITE" id="PS51918"/>
    </source>
</evidence>
<dbReference type="SFLD" id="SFLDG01067">
    <property type="entry name" value="SPASM/twitch_domain_containing"/>
    <property type="match status" value="1"/>
</dbReference>
<dbReference type="SFLD" id="SFLDS00029">
    <property type="entry name" value="Radical_SAM"/>
    <property type="match status" value="1"/>
</dbReference>
<dbReference type="Pfam" id="PF13186">
    <property type="entry name" value="SPASM"/>
    <property type="match status" value="1"/>
</dbReference>
<dbReference type="STRING" id="1503.CLPU_3c00050"/>
<protein>
    <submittedName>
        <fullName evidence="7">Radical SAM domain protein</fullName>
    </submittedName>
</protein>
<evidence type="ECO:0000256" key="3">
    <source>
        <dbReference type="ARBA" id="ARBA00022723"/>
    </source>
</evidence>